<name>G8ZP04_TORDE</name>
<dbReference type="GO" id="GO:0017056">
    <property type="term" value="F:structural constituent of nuclear pore"/>
    <property type="evidence" value="ECO:0007669"/>
    <property type="project" value="TreeGrafter"/>
</dbReference>
<feature type="domain" description="Ubiquitin-like" evidence="6">
    <location>
        <begin position="121"/>
        <end position="204"/>
    </location>
</feature>
<feature type="coiled-coil region" evidence="4">
    <location>
        <begin position="689"/>
        <end position="716"/>
    </location>
</feature>
<dbReference type="InParanoid" id="G8ZP04"/>
<accession>G8ZP04</accession>
<reference evidence="7 8" key="1">
    <citation type="journal article" date="2011" name="Proc. Natl. Acad. Sci. U.S.A.">
        <title>Evolutionary erosion of yeast sex chromosomes by mating-type switching accidents.</title>
        <authorList>
            <person name="Gordon J.L."/>
            <person name="Armisen D."/>
            <person name="Proux-Wera E."/>
            <person name="Oheigeartaigh S.S."/>
            <person name="Byrne K.P."/>
            <person name="Wolfe K.H."/>
        </authorList>
    </citation>
    <scope>NUCLEOTIDE SEQUENCE [LARGE SCALE GENOMIC DNA]</scope>
    <source>
        <strain evidence="8">ATCC 10662 / CBS 1146 / NBRC 0425 / NCYC 2629 / NRRL Y-866</strain>
    </source>
</reference>
<dbReference type="Pfam" id="PF07926">
    <property type="entry name" value="TPR_MLP1_2"/>
    <property type="match status" value="1"/>
</dbReference>
<dbReference type="GO" id="GO:0090204">
    <property type="term" value="P:protein localization to nuclear pore"/>
    <property type="evidence" value="ECO:0007669"/>
    <property type="project" value="EnsemblFungi"/>
</dbReference>
<dbReference type="GO" id="GO:1901925">
    <property type="term" value="P:negative regulation of protein import into nucleus during spindle assembly checkpoint"/>
    <property type="evidence" value="ECO:0007669"/>
    <property type="project" value="EnsemblFungi"/>
</dbReference>
<dbReference type="EMBL" id="HE616743">
    <property type="protein sequence ID" value="CCE90348.1"/>
    <property type="molecule type" value="Genomic_DNA"/>
</dbReference>
<keyword evidence="3" id="KW-0539">Nucleus</keyword>
<dbReference type="HOGENOM" id="CLU_002365_0_0_1"/>
<gene>
    <name evidence="7" type="primary">TDEL0B02190</name>
    <name evidence="7" type="ORF">TDEL_0B02190</name>
</gene>
<evidence type="ECO:0000259" key="6">
    <source>
        <dbReference type="PROSITE" id="PS50053"/>
    </source>
</evidence>
<keyword evidence="2 4" id="KW-0175">Coiled coil</keyword>
<dbReference type="GO" id="GO:0034398">
    <property type="term" value="P:telomere tethering at nuclear periphery"/>
    <property type="evidence" value="ECO:0007669"/>
    <property type="project" value="EnsemblFungi"/>
</dbReference>
<evidence type="ECO:0000313" key="7">
    <source>
        <dbReference type="EMBL" id="CCE90348.1"/>
    </source>
</evidence>
<feature type="coiled-coil region" evidence="4">
    <location>
        <begin position="446"/>
        <end position="473"/>
    </location>
</feature>
<comment type="subcellular location">
    <subcellularLocation>
        <location evidence="1">Nucleus</location>
    </subcellularLocation>
</comment>
<protein>
    <recommendedName>
        <fullName evidence="6">Ubiquitin-like domain-containing protein</fullName>
    </recommendedName>
</protein>
<dbReference type="GO" id="GO:0043021">
    <property type="term" value="F:ribonucleoprotein complex binding"/>
    <property type="evidence" value="ECO:0007669"/>
    <property type="project" value="EnsemblFungi"/>
</dbReference>
<dbReference type="KEGG" id="tdl:TDEL_0B02190"/>
<dbReference type="InterPro" id="IPR057974">
    <property type="entry name" value="NUA/TPR/MLP1-2-like_dom"/>
</dbReference>
<dbReference type="OrthoDB" id="343070at2759"/>
<dbReference type="PANTHER" id="PTHR18898">
    <property type="entry name" value="NUCLEOPROTEIN TPR-RELATED"/>
    <property type="match status" value="1"/>
</dbReference>
<evidence type="ECO:0000256" key="4">
    <source>
        <dbReference type="SAM" id="Coils"/>
    </source>
</evidence>
<dbReference type="GO" id="GO:0044615">
    <property type="term" value="C:nuclear pore nuclear basket"/>
    <property type="evidence" value="ECO:0007669"/>
    <property type="project" value="EnsemblFungi"/>
</dbReference>
<organism evidence="7 8">
    <name type="scientific">Torulaspora delbrueckii</name>
    <name type="common">Yeast</name>
    <name type="synonym">Candida colliculosa</name>
    <dbReference type="NCBI Taxonomy" id="4950"/>
    <lineage>
        <taxon>Eukaryota</taxon>
        <taxon>Fungi</taxon>
        <taxon>Dikarya</taxon>
        <taxon>Ascomycota</taxon>
        <taxon>Saccharomycotina</taxon>
        <taxon>Saccharomycetes</taxon>
        <taxon>Saccharomycetales</taxon>
        <taxon>Saccharomycetaceae</taxon>
        <taxon>Torulaspora</taxon>
    </lineage>
</organism>
<dbReference type="STRING" id="1076872.G8ZP04"/>
<dbReference type="PANTHER" id="PTHR18898:SF2">
    <property type="entry name" value="NUCLEOPROTEIN TPR"/>
    <property type="match status" value="1"/>
</dbReference>
<proteinExistence type="predicted"/>
<dbReference type="Proteomes" id="UP000005627">
    <property type="component" value="Chromosome 2"/>
</dbReference>
<feature type="compositionally biased region" description="Low complexity" evidence="5">
    <location>
        <begin position="1742"/>
        <end position="1754"/>
    </location>
</feature>
<feature type="region of interest" description="Disordered" evidence="5">
    <location>
        <begin position="1688"/>
        <end position="1810"/>
    </location>
</feature>
<dbReference type="PROSITE" id="PS50053">
    <property type="entry name" value="UBIQUITIN_2"/>
    <property type="match status" value="1"/>
</dbReference>
<feature type="coiled-coil region" evidence="4">
    <location>
        <begin position="783"/>
        <end position="832"/>
    </location>
</feature>
<dbReference type="Pfam" id="PF25785">
    <property type="entry name" value="TPR"/>
    <property type="match status" value="1"/>
</dbReference>
<dbReference type="InterPro" id="IPR000626">
    <property type="entry name" value="Ubiquitin-like_dom"/>
</dbReference>
<feature type="compositionally biased region" description="Polar residues" evidence="5">
    <location>
        <begin position="1637"/>
        <end position="1646"/>
    </location>
</feature>
<feature type="coiled-coil region" evidence="4">
    <location>
        <begin position="1064"/>
        <end position="1130"/>
    </location>
</feature>
<keyword evidence="8" id="KW-1185">Reference proteome</keyword>
<dbReference type="GO" id="GO:0005654">
    <property type="term" value="C:nucleoplasm"/>
    <property type="evidence" value="ECO:0007669"/>
    <property type="project" value="EnsemblFungi"/>
</dbReference>
<feature type="compositionally biased region" description="Polar residues" evidence="5">
    <location>
        <begin position="1717"/>
        <end position="1741"/>
    </location>
</feature>
<feature type="region of interest" description="Disordered" evidence="5">
    <location>
        <begin position="1637"/>
        <end position="1673"/>
    </location>
</feature>
<feature type="coiled-coil region" evidence="4">
    <location>
        <begin position="865"/>
        <end position="899"/>
    </location>
</feature>
<dbReference type="GO" id="GO:0016973">
    <property type="term" value="P:poly(A)+ mRNA export from nucleus"/>
    <property type="evidence" value="ECO:0007669"/>
    <property type="project" value="EnsemblFungi"/>
</dbReference>
<evidence type="ECO:0000256" key="2">
    <source>
        <dbReference type="ARBA" id="ARBA00023054"/>
    </source>
</evidence>
<dbReference type="GO" id="GO:0140586">
    <property type="term" value="F:promoter-terminator loop anchoring activity"/>
    <property type="evidence" value="ECO:0007669"/>
    <property type="project" value="EnsemblFungi"/>
</dbReference>
<evidence type="ECO:0000313" key="8">
    <source>
        <dbReference type="Proteomes" id="UP000005627"/>
    </source>
</evidence>
<evidence type="ECO:0000256" key="5">
    <source>
        <dbReference type="SAM" id="MobiDB-lite"/>
    </source>
</evidence>
<dbReference type="eggNOG" id="KOG4674">
    <property type="taxonomic scope" value="Eukaryota"/>
</dbReference>
<feature type="coiled-coil region" evidence="4">
    <location>
        <begin position="930"/>
        <end position="1014"/>
    </location>
</feature>
<dbReference type="GO" id="GO:0071028">
    <property type="term" value="P:nuclear mRNA surveillance"/>
    <property type="evidence" value="ECO:0007669"/>
    <property type="project" value="EnsemblFungi"/>
</dbReference>
<sequence>MSEKETLVGSSGTDELSQRIAGFLGISDDELKPVLADHVLSDCLVNKLQEFNNLQSNNLRLHATVDELKALCTSKVDSLKKETERLIRENDTEKQRRNRLEEQVSQLTKEKTLALGQMENVKFELQNTIEQKNVLKSNKQEVVKLLEEKISELEASKVESQELVNDNKNLRQQLMETQNEVQTLKCNGLGDKSELEIVKQQVGMLTKSNEWLEKEVTSKTEQLIKYRQENDTELQKSLQEVARLKNDYQLEKSSREFLLKKNQEISQDLQNKLYEIKKLSDELNTEKQEFSREMSLKQKLLDLQDEQLQSFKEELRLTEEKHNSTEADNLQSTQQARFMDDLAQVRQQLEESNHERLRLQAVVNEVMGDSEEFDLDSTANVSIPKLYGDIGVLKKQLIKERHQKENLQRQIESFVVELEYKVPVINSLKERSYTLEKELSDIALLLEHTSHEKERKTRELESATGKIKQLEINTHTLIRQRSDLARQVQFLLFNGTLQNDSRGPLTADEVAFIKKIIENENPSNESDSQSIITERLVEFKDIATLQERNTELLKTARTLADRLEEEEKNSNIRIDSLERKTIDEAKEAIITLQERNSEIESKVSTIEKERDAYKAILSQTSQSFDNLGDADRMKDSQENQELIKSLEDKLSTLTTETSKNNELLNQEIRNLYQSKTQLTISHEKERSSRTLAEDRLKLLQSTLEMTKNENAELIRRSHELQSILSKQEARNGETVNKYISCQSKLSVLEARAANLDAEKSLLQSSSDSLRREIQKISVERNSLNLMVTQLQTLQSERENLLKESQASHKAAIAQLEVQTSELKTEISSKDNEIKASEDAKRAQTKWFQEKIDEMSSDAGKIRDELATKTATVAQLELEVNDLKKKIEESDSRIASYKTLNDAGNGETTQGQLRKDLEKTMIELKHAYSQNEEFKQISSTAEETLKNLSNEFEERTEALKSNAEKYLAEKVQLEQCVSNLKKNIDFLNNEYALQKNRSEEEKNEILKKLVSLESSEHSLGQVKKEYDQKLYQLQKDLEQQTAYANIAQKNYEEELQKHAEVSKIISQLRSEVQSGRSEIQQLKASEQQAKEVLENGEKSWYNQKTELDAHIDDLKRQVDNISSQNKLLFSQVELLSKSEREFENKLLPGSSELLISLRRERDILETKLTVSKREEKLLHQKQVALEDELAEARKKLFKLQENDSNHSDIAKQHEDIMEQLNQMNLLRESNVTLRNAVNAAQEKNSDLQSELNHLQSKILPLNSELSECRQSIEEKDQRIILLIDEADRWKERSHDILRRHEKIDPEEYRKLEEEISNLKKELEAKSKENTDLNDRFTRLKKQAHEKLNASKIAQANLSAEVNELQGTKTKMEEILKETQTKVLNLEKLLTERDSESANNEDLRHELDDALERCKEIEVKLGETVGSSEGLTSQLNEEINSLKEQVRIFKEKENDSTLEGSQGLSNVVESMKKAFEEEKIKFIQEKTEEYNKKFEEEKAKLSSENGSPAEPVSAPDVNSLKKQWEEEYEAISQQRIQEAEENLKKRIRMPTEERIKKVLDKRKTELEEEFQRRLKENNLQPEGGDAKEREELKKQLESEFEAKYKEILASTKKKAFEEGKQQAAMKSTLLERKISKLESQLNSSNNPTPEKAAATSVGLPTKIDESRTENMATGTPAFGEKVLKLSDKPAFSFQPSSKSNPFTSALPGNNNVFGMKPTFSFTPGSSQPESRPTFGSTGFNTTAEPESNRSSSQSEESIPEKQESASVQGQNGKVAEEAGSNVTTTQKRPADDQPDDEETHKREKQQSSSPLG</sequence>
<feature type="region of interest" description="Disordered" evidence="5">
    <location>
        <begin position="1571"/>
        <end position="1590"/>
    </location>
</feature>
<evidence type="ECO:0000256" key="3">
    <source>
        <dbReference type="ARBA" id="ARBA00023242"/>
    </source>
</evidence>
<feature type="region of interest" description="Disordered" evidence="5">
    <location>
        <begin position="1492"/>
        <end position="1515"/>
    </location>
</feature>
<dbReference type="GeneID" id="11504269"/>
<dbReference type="FunCoup" id="G8ZP04">
    <property type="interactions" value="1202"/>
</dbReference>
<feature type="coiled-coil region" evidence="4">
    <location>
        <begin position="76"/>
        <end position="362"/>
    </location>
</feature>
<feature type="compositionally biased region" description="Polar residues" evidence="5">
    <location>
        <begin position="1691"/>
        <end position="1710"/>
    </location>
</feature>
<feature type="coiled-coil region" evidence="4">
    <location>
        <begin position="542"/>
        <end position="609"/>
    </location>
</feature>
<evidence type="ECO:0000256" key="1">
    <source>
        <dbReference type="ARBA" id="ARBA00004123"/>
    </source>
</evidence>
<dbReference type="RefSeq" id="XP_003679559.1">
    <property type="nucleotide sequence ID" value="XM_003679511.1"/>
</dbReference>
<dbReference type="GO" id="GO:0006606">
    <property type="term" value="P:protein import into nucleus"/>
    <property type="evidence" value="ECO:0007669"/>
    <property type="project" value="EnsemblFungi"/>
</dbReference>
<dbReference type="InterPro" id="IPR012929">
    <property type="entry name" value="Nucleoprot-TPR/MLP1-2_dom"/>
</dbReference>